<feature type="region of interest" description="Disordered" evidence="1">
    <location>
        <begin position="336"/>
        <end position="359"/>
    </location>
</feature>
<dbReference type="Gene3D" id="3.40.50.300">
    <property type="entry name" value="P-loop containing nucleotide triphosphate hydrolases"/>
    <property type="match status" value="1"/>
</dbReference>
<protein>
    <recommendedName>
        <fullName evidence="2">DNA2/NAM7 helicase-like C-terminal domain-containing protein</fullName>
    </recommendedName>
</protein>
<dbReference type="OrthoDB" id="6513042at2759"/>
<organism evidence="3 4">
    <name type="scientific">Endocarpon pusillum (strain Z07020 / HMAS-L-300199)</name>
    <name type="common">Lichen-forming fungus</name>
    <dbReference type="NCBI Taxonomy" id="1263415"/>
    <lineage>
        <taxon>Eukaryota</taxon>
        <taxon>Fungi</taxon>
        <taxon>Dikarya</taxon>
        <taxon>Ascomycota</taxon>
        <taxon>Pezizomycotina</taxon>
        <taxon>Eurotiomycetes</taxon>
        <taxon>Chaetothyriomycetidae</taxon>
        <taxon>Verrucariales</taxon>
        <taxon>Verrucariaceae</taxon>
        <taxon>Endocarpon</taxon>
    </lineage>
</organism>
<evidence type="ECO:0000313" key="4">
    <source>
        <dbReference type="Proteomes" id="UP000019373"/>
    </source>
</evidence>
<dbReference type="Pfam" id="PF13087">
    <property type="entry name" value="AAA_12"/>
    <property type="match status" value="1"/>
</dbReference>
<dbReference type="PANTHER" id="PTHR10887:SF495">
    <property type="entry name" value="HELICASE SENATAXIN ISOFORM X1-RELATED"/>
    <property type="match status" value="1"/>
</dbReference>
<dbReference type="Proteomes" id="UP000019373">
    <property type="component" value="Unassembled WGS sequence"/>
</dbReference>
<dbReference type="InterPro" id="IPR047187">
    <property type="entry name" value="SF1_C_Upf1"/>
</dbReference>
<dbReference type="SUPFAM" id="SSF52540">
    <property type="entry name" value="P-loop containing nucleoside triphosphate hydrolases"/>
    <property type="match status" value="1"/>
</dbReference>
<dbReference type="RefSeq" id="XP_007802451.1">
    <property type="nucleotide sequence ID" value="XM_007804260.1"/>
</dbReference>
<name>U1G3M1_ENDPU</name>
<evidence type="ECO:0000259" key="2">
    <source>
        <dbReference type="Pfam" id="PF13087"/>
    </source>
</evidence>
<dbReference type="InterPro" id="IPR041679">
    <property type="entry name" value="DNA2/NAM7-like_C"/>
</dbReference>
<feature type="domain" description="DNA2/NAM7 helicase-like C-terminal" evidence="2">
    <location>
        <begin position="61"/>
        <end position="263"/>
    </location>
</feature>
<dbReference type="InterPro" id="IPR045055">
    <property type="entry name" value="DNA2/NAM7-like"/>
</dbReference>
<dbReference type="CDD" id="cd18808">
    <property type="entry name" value="SF1_C_Upf1"/>
    <property type="match status" value="1"/>
</dbReference>
<dbReference type="PANTHER" id="PTHR10887">
    <property type="entry name" value="DNA2/NAM7 HELICASE FAMILY"/>
    <property type="match status" value="1"/>
</dbReference>
<evidence type="ECO:0000313" key="3">
    <source>
        <dbReference type="EMBL" id="ERF71902.1"/>
    </source>
</evidence>
<feature type="compositionally biased region" description="Basic and acidic residues" evidence="1">
    <location>
        <begin position="336"/>
        <end position="346"/>
    </location>
</feature>
<dbReference type="AlphaFoldDB" id="U1G3M1"/>
<dbReference type="eggNOG" id="KOG1802">
    <property type="taxonomic scope" value="Eukaryota"/>
</dbReference>
<proteinExistence type="predicted"/>
<sequence length="359" mass="40913">MKAAKSRTWNLMIAATAFKSLRQIILLGDPTQLQPTVTSTTRNEFSAAQKSTFISRALTYIDSTHLVTQHWMTPAIAYPVSWLFYDSQLQNAVGLQIPEAFGRLMRRFNSEFFFKGSKTPEQTDEVLFVDVPSSKSWKDADGDSRINVPEAKCVVAITKALFSADRRVIKKRTMAIISMYKSQAILNRKLLIAAVGPLAGSVEVIDISTVDWFQGKENQIVLLSLVHHGNDEIEQRMSRHLLDSHRLCVAISRARYGFIVVGNFIGLKMATDKKRAGNLIRRDFPIHHLLLHYERQGQIFHYGRDDFPDDSQQRVNADFEHNLHISIEDARRRKDAEEVRFGKRSADGPSDQLTKRNRL</sequence>
<reference evidence="4" key="1">
    <citation type="journal article" date="2014" name="BMC Genomics">
        <title>Genome characteristics reveal the impact of lichenization on lichen-forming fungus Endocarpon pusillum Hedwig (Verrucariales, Ascomycota).</title>
        <authorList>
            <person name="Wang Y.-Y."/>
            <person name="Liu B."/>
            <person name="Zhang X.-Y."/>
            <person name="Zhou Q.-M."/>
            <person name="Zhang T."/>
            <person name="Li H."/>
            <person name="Yu Y.-F."/>
            <person name="Zhang X.-L."/>
            <person name="Hao X.-Y."/>
            <person name="Wang M."/>
            <person name="Wang L."/>
            <person name="Wei J.-C."/>
        </authorList>
    </citation>
    <scope>NUCLEOTIDE SEQUENCE [LARGE SCALE GENOMIC DNA]</scope>
    <source>
        <strain evidence="4">Z07020 / HMAS-L-300199</strain>
    </source>
</reference>
<accession>U1G3M1</accession>
<dbReference type="GeneID" id="19244177"/>
<dbReference type="EMBL" id="KE721187">
    <property type="protein sequence ID" value="ERF71902.1"/>
    <property type="molecule type" value="Genomic_DNA"/>
</dbReference>
<dbReference type="HOGENOM" id="CLU_771677_0_0_1"/>
<dbReference type="InterPro" id="IPR027417">
    <property type="entry name" value="P-loop_NTPase"/>
</dbReference>
<evidence type="ECO:0000256" key="1">
    <source>
        <dbReference type="SAM" id="MobiDB-lite"/>
    </source>
</evidence>
<gene>
    <name evidence="3" type="ORF">EPUS_09354</name>
</gene>
<keyword evidence="4" id="KW-1185">Reference proteome</keyword>